<sequence length="182" mass="20983">MSCLKEHTSFLWFGQKTQSITKGKGVKQGCPLSPLLFTIVLNDVLRTLEELVSETRYYNGNQEEQSKLKIRKAVHELYQLSLAPKVYTKQRKRRMPPPHALPCGPHCGHHCAPHCYHRARVMVPPFSPHPPPHYPPPPPPHHHHHHPHHPHHPPPPPHHHHPPPPPPHHHHGPPPPHQPWLR</sequence>
<feature type="region of interest" description="Disordered" evidence="1">
    <location>
        <begin position="132"/>
        <end position="182"/>
    </location>
</feature>
<evidence type="ECO:0000313" key="3">
    <source>
        <dbReference type="Proteomes" id="UP000299102"/>
    </source>
</evidence>
<dbReference type="OrthoDB" id="425681at2759"/>
<gene>
    <name evidence="2" type="ORF">EVAR_41635_1</name>
</gene>
<name>A0A4C1WZB7_EUMVA</name>
<organism evidence="2 3">
    <name type="scientific">Eumeta variegata</name>
    <name type="common">Bagworm moth</name>
    <name type="synonym">Eumeta japonica</name>
    <dbReference type="NCBI Taxonomy" id="151549"/>
    <lineage>
        <taxon>Eukaryota</taxon>
        <taxon>Metazoa</taxon>
        <taxon>Ecdysozoa</taxon>
        <taxon>Arthropoda</taxon>
        <taxon>Hexapoda</taxon>
        <taxon>Insecta</taxon>
        <taxon>Pterygota</taxon>
        <taxon>Neoptera</taxon>
        <taxon>Endopterygota</taxon>
        <taxon>Lepidoptera</taxon>
        <taxon>Glossata</taxon>
        <taxon>Ditrysia</taxon>
        <taxon>Tineoidea</taxon>
        <taxon>Psychidae</taxon>
        <taxon>Oiketicinae</taxon>
        <taxon>Eumeta</taxon>
    </lineage>
</organism>
<protein>
    <submittedName>
        <fullName evidence="2">Uncharacterized protein</fullName>
    </submittedName>
</protein>
<keyword evidence="3" id="KW-1185">Reference proteome</keyword>
<accession>A0A4C1WZB7</accession>
<evidence type="ECO:0000256" key="1">
    <source>
        <dbReference type="SAM" id="MobiDB-lite"/>
    </source>
</evidence>
<dbReference type="EMBL" id="BGZK01000703">
    <property type="protein sequence ID" value="GBP56886.1"/>
    <property type="molecule type" value="Genomic_DNA"/>
</dbReference>
<evidence type="ECO:0000313" key="2">
    <source>
        <dbReference type="EMBL" id="GBP56886.1"/>
    </source>
</evidence>
<dbReference type="AlphaFoldDB" id="A0A4C1WZB7"/>
<feature type="compositionally biased region" description="Pro residues" evidence="1">
    <location>
        <begin position="173"/>
        <end position="182"/>
    </location>
</feature>
<feature type="compositionally biased region" description="Basic residues" evidence="1">
    <location>
        <begin position="140"/>
        <end position="172"/>
    </location>
</feature>
<reference evidence="2 3" key="1">
    <citation type="journal article" date="2019" name="Commun. Biol.">
        <title>The bagworm genome reveals a unique fibroin gene that provides high tensile strength.</title>
        <authorList>
            <person name="Kono N."/>
            <person name="Nakamura H."/>
            <person name="Ohtoshi R."/>
            <person name="Tomita M."/>
            <person name="Numata K."/>
            <person name="Arakawa K."/>
        </authorList>
    </citation>
    <scope>NUCLEOTIDE SEQUENCE [LARGE SCALE GENOMIC DNA]</scope>
</reference>
<comment type="caution">
    <text evidence="2">The sequence shown here is derived from an EMBL/GenBank/DDBJ whole genome shotgun (WGS) entry which is preliminary data.</text>
</comment>
<dbReference type="Proteomes" id="UP000299102">
    <property type="component" value="Unassembled WGS sequence"/>
</dbReference>
<proteinExistence type="predicted"/>